<comment type="cofactor">
    <cofactor evidence="1">
        <name>Mg(2+)</name>
        <dbReference type="ChEBI" id="CHEBI:18420"/>
    </cofactor>
</comment>
<dbReference type="EMBL" id="BMXR01000001">
    <property type="protein sequence ID" value="GGX41579.1"/>
    <property type="molecule type" value="Genomic_DNA"/>
</dbReference>
<dbReference type="PANTHER" id="PTHR43281">
    <property type="entry name" value="FARNESYL DIPHOSPHATE SYNTHASE"/>
    <property type="match status" value="1"/>
</dbReference>
<dbReference type="InterPro" id="IPR008949">
    <property type="entry name" value="Isoprenoid_synthase_dom_sf"/>
</dbReference>
<dbReference type="SFLD" id="SFLDG01017">
    <property type="entry name" value="Polyprenyl_Transferase_Like"/>
    <property type="match status" value="1"/>
</dbReference>
<keyword evidence="4" id="KW-0479">Metal-binding</keyword>
<dbReference type="Gene3D" id="1.10.600.10">
    <property type="entry name" value="Farnesyl Diphosphate Synthase"/>
    <property type="match status" value="1"/>
</dbReference>
<keyword evidence="6" id="KW-0414">Isoprene biosynthesis</keyword>
<reference evidence="8" key="2">
    <citation type="submission" date="2020-09" db="EMBL/GenBank/DDBJ databases">
        <authorList>
            <person name="Sun Q."/>
            <person name="Kim S."/>
        </authorList>
    </citation>
    <scope>NUCLEOTIDE SEQUENCE</scope>
    <source>
        <strain evidence="8">KCTC 22169</strain>
    </source>
</reference>
<dbReference type="InterPro" id="IPR033749">
    <property type="entry name" value="Polyprenyl_synt_CS"/>
</dbReference>
<name>A0A918K0T6_9GAMM</name>
<dbReference type="InterPro" id="IPR000092">
    <property type="entry name" value="Polyprenyl_synt"/>
</dbReference>
<evidence type="ECO:0000256" key="4">
    <source>
        <dbReference type="ARBA" id="ARBA00022723"/>
    </source>
</evidence>
<keyword evidence="3 7" id="KW-0808">Transferase</keyword>
<accession>A0A918K0T6</accession>
<dbReference type="RefSeq" id="WP_189606950.1">
    <property type="nucleotide sequence ID" value="NZ_BMXR01000001.1"/>
</dbReference>
<dbReference type="PROSITE" id="PS00723">
    <property type="entry name" value="POLYPRENYL_SYNTHASE_1"/>
    <property type="match status" value="1"/>
</dbReference>
<dbReference type="AlphaFoldDB" id="A0A918K0T6"/>
<dbReference type="SUPFAM" id="SSF48576">
    <property type="entry name" value="Terpenoid synthases"/>
    <property type="match status" value="1"/>
</dbReference>
<comment type="similarity">
    <text evidence="2 7">Belongs to the FPP/GGPP synthase family.</text>
</comment>
<dbReference type="GO" id="GO:0005737">
    <property type="term" value="C:cytoplasm"/>
    <property type="evidence" value="ECO:0007669"/>
    <property type="project" value="UniProtKB-ARBA"/>
</dbReference>
<evidence type="ECO:0000256" key="1">
    <source>
        <dbReference type="ARBA" id="ARBA00001946"/>
    </source>
</evidence>
<protein>
    <submittedName>
        <fullName evidence="8">(2E,6E)-farnesyl diphosphate synthase</fullName>
    </submittedName>
</protein>
<evidence type="ECO:0000256" key="7">
    <source>
        <dbReference type="RuleBase" id="RU004466"/>
    </source>
</evidence>
<dbReference type="SFLD" id="SFLDS00005">
    <property type="entry name" value="Isoprenoid_Synthase_Type_I"/>
    <property type="match status" value="1"/>
</dbReference>
<dbReference type="GO" id="GO:0008654">
    <property type="term" value="P:phospholipid biosynthetic process"/>
    <property type="evidence" value="ECO:0007669"/>
    <property type="project" value="UniProtKB-ARBA"/>
</dbReference>
<comment type="caution">
    <text evidence="8">The sequence shown here is derived from an EMBL/GenBank/DDBJ whole genome shotgun (WGS) entry which is preliminary data.</text>
</comment>
<evidence type="ECO:0000313" key="9">
    <source>
        <dbReference type="Proteomes" id="UP000626148"/>
    </source>
</evidence>
<organism evidence="8 9">
    <name type="scientific">Saccharospirillum salsuginis</name>
    <dbReference type="NCBI Taxonomy" id="418750"/>
    <lineage>
        <taxon>Bacteria</taxon>
        <taxon>Pseudomonadati</taxon>
        <taxon>Pseudomonadota</taxon>
        <taxon>Gammaproteobacteria</taxon>
        <taxon>Oceanospirillales</taxon>
        <taxon>Saccharospirillaceae</taxon>
        <taxon>Saccharospirillum</taxon>
    </lineage>
</organism>
<dbReference type="GO" id="GO:0004659">
    <property type="term" value="F:prenyltransferase activity"/>
    <property type="evidence" value="ECO:0007669"/>
    <property type="project" value="InterPro"/>
</dbReference>
<evidence type="ECO:0000256" key="3">
    <source>
        <dbReference type="ARBA" id="ARBA00022679"/>
    </source>
</evidence>
<evidence type="ECO:0000256" key="6">
    <source>
        <dbReference type="ARBA" id="ARBA00023229"/>
    </source>
</evidence>
<dbReference type="InterPro" id="IPR053378">
    <property type="entry name" value="Prenyl_diphosphate_synthase"/>
</dbReference>
<reference evidence="8" key="1">
    <citation type="journal article" date="2014" name="Int. J. Syst. Evol. Microbiol.">
        <title>Complete genome sequence of Corynebacterium casei LMG S-19264T (=DSM 44701T), isolated from a smear-ripened cheese.</title>
        <authorList>
            <consortium name="US DOE Joint Genome Institute (JGI-PGF)"/>
            <person name="Walter F."/>
            <person name="Albersmeier A."/>
            <person name="Kalinowski J."/>
            <person name="Ruckert C."/>
        </authorList>
    </citation>
    <scope>NUCLEOTIDE SEQUENCE</scope>
    <source>
        <strain evidence="8">KCTC 22169</strain>
    </source>
</reference>
<evidence type="ECO:0000313" key="8">
    <source>
        <dbReference type="EMBL" id="GGX41579.1"/>
    </source>
</evidence>
<dbReference type="Proteomes" id="UP000626148">
    <property type="component" value="Unassembled WGS sequence"/>
</dbReference>
<evidence type="ECO:0000256" key="5">
    <source>
        <dbReference type="ARBA" id="ARBA00022842"/>
    </source>
</evidence>
<dbReference type="PROSITE" id="PS00444">
    <property type="entry name" value="POLYPRENYL_SYNTHASE_2"/>
    <property type="match status" value="1"/>
</dbReference>
<keyword evidence="9" id="KW-1185">Reference proteome</keyword>
<proteinExistence type="inferred from homology"/>
<dbReference type="PANTHER" id="PTHR43281:SF1">
    <property type="entry name" value="FARNESYL DIPHOSPHATE SYNTHASE"/>
    <property type="match status" value="1"/>
</dbReference>
<dbReference type="NCBIfam" id="NF045485">
    <property type="entry name" value="FPPsyn"/>
    <property type="match status" value="1"/>
</dbReference>
<dbReference type="FunFam" id="1.10.600.10:FF:000001">
    <property type="entry name" value="Geranylgeranyl diphosphate synthase"/>
    <property type="match status" value="1"/>
</dbReference>
<sequence length="293" mass="32013">MNLERFQDDTRRRLEQHLNGLMSHAPSPRLREAMRYSLLGGGKRLRPLLVRATAHSLGVTGDTWLHPAAALEMIHAYSLIHDDLPAMDNDDLRRGQPTNHRAFDEATAILAGDALQSLAFEHLTDTPDLTDSARLSMVRILAHHAGQAGMVGGQMLDLQAEGQDLNQTDLAAIHRLKTGALIESALKLGALCAHSVDDNTLGYLATFGQALGLAFQITDDILDVTTDTAILGKPQGSDAARDKSTYVRLLGLDEARVEARRQIDCAKSALNTLALDKNSPLHRLADYVLERDH</sequence>
<dbReference type="CDD" id="cd00685">
    <property type="entry name" value="Trans_IPPS_HT"/>
    <property type="match status" value="1"/>
</dbReference>
<gene>
    <name evidence="8" type="ORF">GCM10007392_05630</name>
</gene>
<evidence type="ECO:0000256" key="2">
    <source>
        <dbReference type="ARBA" id="ARBA00006706"/>
    </source>
</evidence>
<dbReference type="Pfam" id="PF00348">
    <property type="entry name" value="polyprenyl_synt"/>
    <property type="match status" value="1"/>
</dbReference>
<keyword evidence="5" id="KW-0460">Magnesium</keyword>
<dbReference type="GO" id="GO:0046872">
    <property type="term" value="F:metal ion binding"/>
    <property type="evidence" value="ECO:0007669"/>
    <property type="project" value="UniProtKB-KW"/>
</dbReference>
<dbReference type="GO" id="GO:0016114">
    <property type="term" value="P:terpenoid biosynthetic process"/>
    <property type="evidence" value="ECO:0007669"/>
    <property type="project" value="UniProtKB-ARBA"/>
</dbReference>